<proteinExistence type="predicted"/>
<name>A0A067PQJ0_9AGAM</name>
<gene>
    <name evidence="2" type="ORF">JAAARDRAFT_210520</name>
</gene>
<keyword evidence="3" id="KW-1185">Reference proteome</keyword>
<feature type="compositionally biased region" description="Low complexity" evidence="1">
    <location>
        <begin position="124"/>
        <end position="147"/>
    </location>
</feature>
<dbReference type="Proteomes" id="UP000027265">
    <property type="component" value="Unassembled WGS sequence"/>
</dbReference>
<feature type="region of interest" description="Disordered" evidence="1">
    <location>
        <begin position="377"/>
        <end position="411"/>
    </location>
</feature>
<feature type="compositionally biased region" description="Polar residues" evidence="1">
    <location>
        <begin position="238"/>
        <end position="252"/>
    </location>
</feature>
<feature type="region of interest" description="Disordered" evidence="1">
    <location>
        <begin position="608"/>
        <end position="632"/>
    </location>
</feature>
<accession>A0A067PQJ0</accession>
<protein>
    <submittedName>
        <fullName evidence="2">Uncharacterized protein</fullName>
    </submittedName>
</protein>
<feature type="compositionally biased region" description="Basic and acidic residues" evidence="1">
    <location>
        <begin position="608"/>
        <end position="630"/>
    </location>
</feature>
<dbReference type="InParanoid" id="A0A067PQJ0"/>
<reference evidence="3" key="1">
    <citation type="journal article" date="2014" name="Proc. Natl. Acad. Sci. U.S.A.">
        <title>Extensive sampling of basidiomycete genomes demonstrates inadequacy of the white-rot/brown-rot paradigm for wood decay fungi.</title>
        <authorList>
            <person name="Riley R."/>
            <person name="Salamov A.A."/>
            <person name="Brown D.W."/>
            <person name="Nagy L.G."/>
            <person name="Floudas D."/>
            <person name="Held B.W."/>
            <person name="Levasseur A."/>
            <person name="Lombard V."/>
            <person name="Morin E."/>
            <person name="Otillar R."/>
            <person name="Lindquist E.A."/>
            <person name="Sun H."/>
            <person name="LaButti K.M."/>
            <person name="Schmutz J."/>
            <person name="Jabbour D."/>
            <person name="Luo H."/>
            <person name="Baker S.E."/>
            <person name="Pisabarro A.G."/>
            <person name="Walton J.D."/>
            <person name="Blanchette R.A."/>
            <person name="Henrissat B."/>
            <person name="Martin F."/>
            <person name="Cullen D."/>
            <person name="Hibbett D.S."/>
            <person name="Grigoriev I.V."/>
        </authorList>
    </citation>
    <scope>NUCLEOTIDE SEQUENCE [LARGE SCALE GENOMIC DNA]</scope>
    <source>
        <strain evidence="3">MUCL 33604</strain>
    </source>
</reference>
<feature type="compositionally biased region" description="Polar residues" evidence="1">
    <location>
        <begin position="104"/>
        <end position="118"/>
    </location>
</feature>
<feature type="compositionally biased region" description="Polar residues" evidence="1">
    <location>
        <begin position="23"/>
        <end position="33"/>
    </location>
</feature>
<dbReference type="EMBL" id="KL197739">
    <property type="protein sequence ID" value="KDQ52586.1"/>
    <property type="molecule type" value="Genomic_DNA"/>
</dbReference>
<feature type="region of interest" description="Disordered" evidence="1">
    <location>
        <begin position="1"/>
        <end position="33"/>
    </location>
</feature>
<organism evidence="2 3">
    <name type="scientific">Jaapia argillacea MUCL 33604</name>
    <dbReference type="NCBI Taxonomy" id="933084"/>
    <lineage>
        <taxon>Eukaryota</taxon>
        <taxon>Fungi</taxon>
        <taxon>Dikarya</taxon>
        <taxon>Basidiomycota</taxon>
        <taxon>Agaricomycotina</taxon>
        <taxon>Agaricomycetes</taxon>
        <taxon>Agaricomycetidae</taxon>
        <taxon>Jaapiales</taxon>
        <taxon>Jaapiaceae</taxon>
        <taxon>Jaapia</taxon>
    </lineage>
</organism>
<evidence type="ECO:0000256" key="1">
    <source>
        <dbReference type="SAM" id="MobiDB-lite"/>
    </source>
</evidence>
<evidence type="ECO:0000313" key="2">
    <source>
        <dbReference type="EMBL" id="KDQ52586.1"/>
    </source>
</evidence>
<feature type="region of interest" description="Disordered" evidence="1">
    <location>
        <begin position="234"/>
        <end position="315"/>
    </location>
</feature>
<sequence length="661" mass="71567">MERVESNTKSKSSKSRGKKPPADTTNLGSPTRDVFSTANVDLAPTSNGPSRPVTAIGMVSPASDNASHAYHRLSSTTWSLAEYLLLVDIVANYPTFGGPIKQSSAGTSYATGVPNSDGSHPAASTSNLSNPSHSSPATPPAHSANPHMYQAPARDWELIARTFNDGLAKSWGVVHQQFGHVNGGQVDIQGHANVQGTVPQSQVRSITSAVSYMSYLPAQSATDLKLSTAQLNVIPPKSHSSSQGCDSASPSRGQGRKRSREEMDGHGDWKGRTRSGVDENQMHSSYHPGVNCQFVANPPLATTKSPDLPTDHPSQTARTLNITANGVSTPNSGLSSNVTCALLNTNAPTTAAKSLPNGIHHTGTGNLPNVKLTPSNGTFVSPSTTNSKSSPANSTANPLRELSFSSQAPPPPANNFKPLPYWLRTAWDCYHRFHIPWLGPLPGPPTSGTDNRRNDSAKRPDYWKMPHGLQTLYPDAPGVRHTYTHLSVPRLARLITFYAKICYFSAQVSPLGITLPRPQPQCKPSTPYIPPRPPHVPPQTFGSLLSPGPLAWFETKSLNAIGGGNLEFVLGVVQSTTRGRVVFEWDGVGAPVFRRDGEGEVEGLFREMEEKEEKENKTRNGGKRKVEETKTFWGYEEDSRMPKRLRMLRIPPKPKGPRFQR</sequence>
<feature type="region of interest" description="Disordered" evidence="1">
    <location>
        <begin position="441"/>
        <end position="461"/>
    </location>
</feature>
<feature type="compositionally biased region" description="Basic and acidic residues" evidence="1">
    <location>
        <begin position="259"/>
        <end position="281"/>
    </location>
</feature>
<feature type="compositionally biased region" description="Polar residues" evidence="1">
    <location>
        <begin position="363"/>
        <end position="372"/>
    </location>
</feature>
<dbReference type="AlphaFoldDB" id="A0A067PQJ0"/>
<feature type="region of interest" description="Disordered" evidence="1">
    <location>
        <begin position="104"/>
        <end position="147"/>
    </location>
</feature>
<evidence type="ECO:0000313" key="3">
    <source>
        <dbReference type="Proteomes" id="UP000027265"/>
    </source>
</evidence>
<dbReference type="HOGENOM" id="CLU_415079_0_0_1"/>
<feature type="compositionally biased region" description="Polar residues" evidence="1">
    <location>
        <begin position="377"/>
        <end position="407"/>
    </location>
</feature>
<feature type="region of interest" description="Disordered" evidence="1">
    <location>
        <begin position="353"/>
        <end position="372"/>
    </location>
</feature>
<feature type="compositionally biased region" description="Basic and acidic residues" evidence="1">
    <location>
        <begin position="450"/>
        <end position="461"/>
    </location>
</feature>